<evidence type="ECO:0000256" key="5">
    <source>
        <dbReference type="ARBA" id="ARBA00022840"/>
    </source>
</evidence>
<dbReference type="Pfam" id="PF00004">
    <property type="entry name" value="AAA"/>
    <property type="match status" value="1"/>
</dbReference>
<evidence type="ECO:0000256" key="3">
    <source>
        <dbReference type="ARBA" id="ARBA00022801"/>
    </source>
</evidence>
<evidence type="ECO:0000313" key="12">
    <source>
        <dbReference type="EMBL" id="RVX00276.1"/>
    </source>
</evidence>
<reference evidence="12 13" key="1">
    <citation type="journal article" date="2018" name="PLoS Genet.">
        <title>Population sequencing reveals clonal diversity and ancestral inbreeding in the grapevine cultivar Chardonnay.</title>
        <authorList>
            <person name="Roach M.J."/>
            <person name="Johnson D.L."/>
            <person name="Bohlmann J."/>
            <person name="van Vuuren H.J."/>
            <person name="Jones S.J."/>
            <person name="Pretorius I.S."/>
            <person name="Schmidt S.A."/>
            <person name="Borneman A.R."/>
        </authorList>
    </citation>
    <scope>NUCLEOTIDE SEQUENCE [LARGE SCALE GENOMIC DNA]</scope>
    <source>
        <strain evidence="13">cv. Chardonnay</strain>
        <tissue evidence="12">Leaf</tissue>
    </source>
</reference>
<sequence>MEQVEQDPEFIALSRQFKATAMELISVLEQKQKTGGRTKVLLETVPVHKLADIFVASFEISFEEQLSMLDSVDLKVRLSKATELVDRHLQSIRVAEKITQKVEGQLSKSQKEFLLRQQMRAIKEELGDNDDDEDDVAALERKMQSAGMPPNIWKHAQRELRVLVPKMVFNTCIDSFGMASVSLGLWDVSFSDVVQYLETSSGSSSSSYMILGQPADQCSNQVLNFDFEDRDSSWYFILIPTANTYFRRLKKMQPQQPGYNSSRVYLELLADLPWQKASEEHELDLRAAKERLDSDHYGLVKVKQRIIEYLAVRKLKPDARGPVLCFVGPPGVGKTSLASSIASALGRKFVRISLGGVKDEADIRGHRRTYIGSMPGRLIEGLKRVGVSNPVMLLDEIDKTGSDVRGDPASALLEVLDPEQNKTFNDQSKSLASSDYHLPGKVLHYLAYNPVLCRKFHSYLNVPYDLSKVIFVATANRVQPIPPPLLDRMEVIELPGYTPEEKLKIAMRHLIPRVLDQHGLSSEFLEISEIMIHLCHIADGIKIVFAGSSSISKRLLNGIDNARGFCYAYVCLYVCSTDGLVAENFGIFNNLTFAEGIGLFNSGRAMVKLVIQRYTREAGVRSLERNLAALARAAAVQVAEQEQTIPLSKDMHRLASPLLDSRLADGSEMEMEVIPMGVNNQELSNTFRVASPLVVDEAMLDKVLGPPRYDDKETAERVATAGVSVGLVWTAFGWEKFNLLRLRRCWERVRARAADLKLAAAEEINLLQGRDVHIHFPAGAVPKDGPSAGVTMVTSLVSLFSQKRILAAHRYGIKRVILPERNLKDLVEVPSAVLASLEILLAKRMEDVLEQAFEGGCPWRQDSKL</sequence>
<evidence type="ECO:0000256" key="8">
    <source>
        <dbReference type="PIRSR" id="PIRSR001174-2"/>
    </source>
</evidence>
<dbReference type="Pfam" id="PF22667">
    <property type="entry name" value="Lon_lid"/>
    <property type="match status" value="1"/>
</dbReference>
<dbReference type="SMART" id="SM00382">
    <property type="entry name" value="AAA"/>
    <property type="match status" value="1"/>
</dbReference>
<keyword evidence="1 7" id="KW-0645">Protease</keyword>
<organism evidence="12 13">
    <name type="scientific">Vitis vinifera</name>
    <name type="common">Grape</name>
    <dbReference type="NCBI Taxonomy" id="29760"/>
    <lineage>
        <taxon>Eukaryota</taxon>
        <taxon>Viridiplantae</taxon>
        <taxon>Streptophyta</taxon>
        <taxon>Embryophyta</taxon>
        <taxon>Tracheophyta</taxon>
        <taxon>Spermatophyta</taxon>
        <taxon>Magnoliopsida</taxon>
        <taxon>eudicotyledons</taxon>
        <taxon>Gunneridae</taxon>
        <taxon>Pentapetalae</taxon>
        <taxon>rosids</taxon>
        <taxon>Vitales</taxon>
        <taxon>Vitaceae</taxon>
        <taxon>Viteae</taxon>
        <taxon>Vitis</taxon>
    </lineage>
</organism>
<dbReference type="InterPro" id="IPR003959">
    <property type="entry name" value="ATPase_AAA_core"/>
</dbReference>
<dbReference type="Gene3D" id="1.10.8.60">
    <property type="match status" value="2"/>
</dbReference>
<dbReference type="PIRSF" id="PIRSF001174">
    <property type="entry name" value="Lon_proteas"/>
    <property type="match status" value="1"/>
</dbReference>
<proteinExistence type="inferred from homology"/>
<evidence type="ECO:0000256" key="4">
    <source>
        <dbReference type="ARBA" id="ARBA00022825"/>
    </source>
</evidence>
<dbReference type="InterPro" id="IPR008268">
    <property type="entry name" value="Peptidase_S16_AS"/>
</dbReference>
<dbReference type="Proteomes" id="UP000288805">
    <property type="component" value="Unassembled WGS sequence"/>
</dbReference>
<dbReference type="PROSITE" id="PS51787">
    <property type="entry name" value="LON_N"/>
    <property type="match status" value="1"/>
</dbReference>
<dbReference type="InterPro" id="IPR008269">
    <property type="entry name" value="Lon_proteolytic"/>
</dbReference>
<dbReference type="InterPro" id="IPR054594">
    <property type="entry name" value="Lon_lid"/>
</dbReference>
<evidence type="ECO:0000313" key="13">
    <source>
        <dbReference type="Proteomes" id="UP000288805"/>
    </source>
</evidence>
<dbReference type="InterPro" id="IPR003111">
    <property type="entry name" value="Lon_prtase_N"/>
</dbReference>
<dbReference type="InterPro" id="IPR003593">
    <property type="entry name" value="AAA+_ATPase"/>
</dbReference>
<dbReference type="GO" id="GO:0006508">
    <property type="term" value="P:proteolysis"/>
    <property type="evidence" value="ECO:0007669"/>
    <property type="project" value="UniProtKB-KW"/>
</dbReference>
<dbReference type="GO" id="GO:0004252">
    <property type="term" value="F:serine-type endopeptidase activity"/>
    <property type="evidence" value="ECO:0007669"/>
    <property type="project" value="UniProtKB-EC"/>
</dbReference>
<keyword evidence="4 7" id="KW-0720">Serine protease</keyword>
<dbReference type="EMBL" id="QGNW01000083">
    <property type="protein sequence ID" value="RVX00276.1"/>
    <property type="molecule type" value="Genomic_DNA"/>
</dbReference>
<dbReference type="Gene3D" id="1.20.58.1480">
    <property type="match status" value="1"/>
</dbReference>
<evidence type="ECO:0000256" key="6">
    <source>
        <dbReference type="ARBA" id="ARBA00050665"/>
    </source>
</evidence>
<evidence type="ECO:0000256" key="10">
    <source>
        <dbReference type="RuleBase" id="RU000592"/>
    </source>
</evidence>
<dbReference type="InterPro" id="IPR027065">
    <property type="entry name" value="Lon_Prtase"/>
</dbReference>
<keyword evidence="3 7" id="KW-0378">Hydrolase</keyword>
<evidence type="ECO:0000256" key="7">
    <source>
        <dbReference type="PIRNR" id="PIRNR001174"/>
    </source>
</evidence>
<dbReference type="GO" id="GO:0005524">
    <property type="term" value="F:ATP binding"/>
    <property type="evidence" value="ECO:0007669"/>
    <property type="project" value="UniProtKB-KW"/>
</dbReference>
<dbReference type="PROSITE" id="PS01046">
    <property type="entry name" value="LON_SER"/>
    <property type="match status" value="1"/>
</dbReference>
<comment type="caution">
    <text evidence="12">The sequence shown here is derived from an EMBL/GenBank/DDBJ whole genome shotgun (WGS) entry which is preliminary data.</text>
</comment>
<dbReference type="Gene3D" id="3.30.230.10">
    <property type="match status" value="2"/>
</dbReference>
<dbReference type="InterPro" id="IPR014721">
    <property type="entry name" value="Ribsml_uS5_D2-typ_fold_subgr"/>
</dbReference>
<feature type="binding site" evidence="8">
    <location>
        <begin position="328"/>
        <end position="335"/>
    </location>
    <ligand>
        <name>ATP</name>
        <dbReference type="ChEBI" id="CHEBI:30616"/>
    </ligand>
</feature>
<evidence type="ECO:0000256" key="2">
    <source>
        <dbReference type="ARBA" id="ARBA00022741"/>
    </source>
</evidence>
<accession>A0A438IUG8</accession>
<dbReference type="AlphaFoldDB" id="A0A438IUG8"/>
<dbReference type="InterPro" id="IPR004815">
    <property type="entry name" value="Lon_bac/euk-typ"/>
</dbReference>
<gene>
    <name evidence="12" type="primary">LON2_2</name>
    <name evidence="12" type="ORF">CK203_026643</name>
</gene>
<feature type="domain" description="Lon N-terminal" evidence="11">
    <location>
        <begin position="1"/>
        <end position="89"/>
    </location>
</feature>
<protein>
    <recommendedName>
        <fullName evidence="7 10">Lon protease homolog</fullName>
        <ecNumber evidence="7 10">3.4.21.-</ecNumber>
    </recommendedName>
</protein>
<keyword evidence="5 7" id="KW-0067">ATP-binding</keyword>
<dbReference type="Pfam" id="PF02190">
    <property type="entry name" value="LON_substr_bdg"/>
    <property type="match status" value="1"/>
</dbReference>
<name>A0A438IUG8_VITVI</name>
<dbReference type="InterPro" id="IPR027417">
    <property type="entry name" value="P-loop_NTPase"/>
</dbReference>
<comment type="catalytic activity">
    <reaction evidence="6">
        <text>Hydrolysis of proteins in presence of ATP.</text>
        <dbReference type="EC" id="3.4.21.53"/>
    </reaction>
</comment>
<dbReference type="SUPFAM" id="SSF54211">
    <property type="entry name" value="Ribosomal protein S5 domain 2-like"/>
    <property type="match status" value="1"/>
</dbReference>
<dbReference type="PRINTS" id="PR00830">
    <property type="entry name" value="ENDOLAPTASE"/>
</dbReference>
<dbReference type="Gene3D" id="3.40.50.300">
    <property type="entry name" value="P-loop containing nucleotide triphosphate hydrolases"/>
    <property type="match status" value="1"/>
</dbReference>
<dbReference type="GO" id="GO:0030163">
    <property type="term" value="P:protein catabolic process"/>
    <property type="evidence" value="ECO:0007669"/>
    <property type="project" value="InterPro"/>
</dbReference>
<dbReference type="PANTHER" id="PTHR10046">
    <property type="entry name" value="ATP DEPENDENT LON PROTEASE FAMILY MEMBER"/>
    <property type="match status" value="1"/>
</dbReference>
<dbReference type="FunFam" id="3.40.50.300:FF:000021">
    <property type="entry name" value="Lon protease homolog"/>
    <property type="match status" value="1"/>
</dbReference>
<dbReference type="Pfam" id="PF05362">
    <property type="entry name" value="Lon_C"/>
    <property type="match status" value="1"/>
</dbReference>
<dbReference type="FunFam" id="1.20.58.1480:FF:000005">
    <property type="entry name" value="Lon protease homolog 2, peroxisomal"/>
    <property type="match status" value="1"/>
</dbReference>
<dbReference type="GO" id="GO:0016887">
    <property type="term" value="F:ATP hydrolysis activity"/>
    <property type="evidence" value="ECO:0007669"/>
    <property type="project" value="InterPro"/>
</dbReference>
<evidence type="ECO:0000259" key="11">
    <source>
        <dbReference type="PROSITE" id="PS51787"/>
    </source>
</evidence>
<dbReference type="SUPFAM" id="SSF52540">
    <property type="entry name" value="P-loop containing nucleoside triphosphate hydrolases"/>
    <property type="match status" value="1"/>
</dbReference>
<dbReference type="InterPro" id="IPR020568">
    <property type="entry name" value="Ribosomal_Su5_D2-typ_SF"/>
</dbReference>
<evidence type="ECO:0000256" key="1">
    <source>
        <dbReference type="ARBA" id="ARBA00022670"/>
    </source>
</evidence>
<dbReference type="EC" id="3.4.21.-" evidence="7 10"/>
<dbReference type="GO" id="GO:0004176">
    <property type="term" value="F:ATP-dependent peptidase activity"/>
    <property type="evidence" value="ECO:0007669"/>
    <property type="project" value="InterPro"/>
</dbReference>
<comment type="similarity">
    <text evidence="7 9">Belongs to the peptidase S16 family.</text>
</comment>
<dbReference type="CDD" id="cd19500">
    <property type="entry name" value="RecA-like_Lon"/>
    <property type="match status" value="1"/>
</dbReference>
<evidence type="ECO:0000256" key="9">
    <source>
        <dbReference type="RuleBase" id="RU000591"/>
    </source>
</evidence>
<keyword evidence="2 7" id="KW-0547">Nucleotide-binding</keyword>